<dbReference type="Pfam" id="PF08883">
    <property type="entry name" value="DOPA_dioxygen"/>
    <property type="match status" value="1"/>
</dbReference>
<dbReference type="PANTHER" id="PTHR36423:SF2">
    <property type="entry name" value="AFR070WP"/>
    <property type="match status" value="1"/>
</dbReference>
<organism evidence="3">
    <name type="scientific">Chromera velia CCMP2878</name>
    <dbReference type="NCBI Taxonomy" id="1169474"/>
    <lineage>
        <taxon>Eukaryota</taxon>
        <taxon>Sar</taxon>
        <taxon>Alveolata</taxon>
        <taxon>Colpodellida</taxon>
        <taxon>Chromeraceae</taxon>
        <taxon>Chromera</taxon>
    </lineage>
</organism>
<gene>
    <name evidence="3" type="ORF">Cvel_26482</name>
</gene>
<name>A0A0G4HDC7_9ALVE</name>
<protein>
    <recommendedName>
        <fullName evidence="4">DOPA 4,5-dioxygenase</fullName>
    </recommendedName>
</protein>
<dbReference type="InterPro" id="IPR014980">
    <property type="entry name" value="DOPA_dioxygen"/>
</dbReference>
<evidence type="ECO:0000313" key="3">
    <source>
        <dbReference type="EMBL" id="CEM42061.1"/>
    </source>
</evidence>
<feature type="signal peptide" evidence="2">
    <location>
        <begin position="1"/>
        <end position="20"/>
    </location>
</feature>
<accession>A0A0G4HDC7</accession>
<keyword evidence="2" id="KW-0732">Signal</keyword>
<reference evidence="3" key="1">
    <citation type="submission" date="2014-11" db="EMBL/GenBank/DDBJ databases">
        <authorList>
            <person name="Otto D Thomas"/>
            <person name="Naeem Raeece"/>
        </authorList>
    </citation>
    <scope>NUCLEOTIDE SEQUENCE</scope>
</reference>
<dbReference type="EMBL" id="CDMZ01002370">
    <property type="protein sequence ID" value="CEM42061.1"/>
    <property type="molecule type" value="Genomic_DNA"/>
</dbReference>
<dbReference type="VEuPathDB" id="CryptoDB:Cvel_26482"/>
<feature type="region of interest" description="Disordered" evidence="1">
    <location>
        <begin position="183"/>
        <end position="206"/>
    </location>
</feature>
<feature type="compositionally biased region" description="Polar residues" evidence="1">
    <location>
        <begin position="197"/>
        <end position="206"/>
    </location>
</feature>
<sequence>MAFRTVVFLGLSCLFAVLRGHPQIYAEPMNNRGESLCFSTDEDDLQQIVYNSYHIHVLFWTNNEEHRNGAMQLRENFLKTFNMTTEDKHCTSLLHQNASCYFNTDLGPAGPFLTSQWAVYVSLEDYQDMSEWITKRRGKYDVLIHPNSGCNQNDHAQWPVWAGTPWEIDVSIFKRGDFPDPWRPPHYQPPRSAVAPANSTTMQQSTQLPVAEKIPFLRTTAGENLMEI</sequence>
<dbReference type="PANTHER" id="PTHR36423">
    <property type="entry name" value="AFR070WP"/>
    <property type="match status" value="1"/>
</dbReference>
<dbReference type="SUPFAM" id="SSF143410">
    <property type="entry name" value="DOPA-like"/>
    <property type="match status" value="1"/>
</dbReference>
<proteinExistence type="predicted"/>
<evidence type="ECO:0008006" key="4">
    <source>
        <dbReference type="Google" id="ProtNLM"/>
    </source>
</evidence>
<dbReference type="InterPro" id="IPR023389">
    <property type="entry name" value="DOPA-like_sf"/>
</dbReference>
<feature type="chain" id="PRO_5005191317" description="DOPA 4,5-dioxygenase" evidence="2">
    <location>
        <begin position="21"/>
        <end position="228"/>
    </location>
</feature>
<evidence type="ECO:0000256" key="2">
    <source>
        <dbReference type="SAM" id="SignalP"/>
    </source>
</evidence>
<evidence type="ECO:0000256" key="1">
    <source>
        <dbReference type="SAM" id="MobiDB-lite"/>
    </source>
</evidence>
<dbReference type="Gene3D" id="3.30.70.1240">
    <property type="entry name" value="DOPA-like domains"/>
    <property type="match status" value="1"/>
</dbReference>
<dbReference type="AlphaFoldDB" id="A0A0G4HDC7"/>